<organism evidence="1 2">
    <name type="scientific">Hyphomonas johnsonii MHS-2</name>
    <dbReference type="NCBI Taxonomy" id="1280950"/>
    <lineage>
        <taxon>Bacteria</taxon>
        <taxon>Pseudomonadati</taxon>
        <taxon>Pseudomonadota</taxon>
        <taxon>Alphaproteobacteria</taxon>
        <taxon>Hyphomonadales</taxon>
        <taxon>Hyphomonadaceae</taxon>
        <taxon>Hyphomonas</taxon>
    </lineage>
</organism>
<dbReference type="eggNOG" id="ENOG5032Z4S">
    <property type="taxonomic scope" value="Bacteria"/>
</dbReference>
<dbReference type="OrthoDB" id="9811577at2"/>
<sequence length="120" mass="13085">MFTPIKNTPPGLVALDATGKITDADYKDTFEPQLDAAVAAHSKARVLIRFGPEFDGYSAHAALDDAMLGMKHWSHFERLAVVTDVDWIEHGVRLFAPLIPAKVRIFPVGSLDEALAWAAA</sequence>
<protein>
    <submittedName>
        <fullName evidence="1">Uncharacterized protein</fullName>
    </submittedName>
</protein>
<proteinExistence type="predicted"/>
<dbReference type="RefSeq" id="WP_035612374.1">
    <property type="nucleotide sequence ID" value="NZ_ARYK01000001.1"/>
</dbReference>
<keyword evidence="2" id="KW-1185">Reference proteome</keyword>
<accession>A0A059FT11</accession>
<evidence type="ECO:0000313" key="2">
    <source>
        <dbReference type="Proteomes" id="UP000025171"/>
    </source>
</evidence>
<gene>
    <name evidence="1" type="ORF">HJO_00235</name>
</gene>
<reference evidence="1 2" key="1">
    <citation type="journal article" date="2014" name="Antonie Van Leeuwenhoek">
        <title>Hyphomonas beringensis sp. nov. and Hyphomonas chukchiensis sp. nov., isolated from surface seawater of the Bering Sea and Chukchi Sea.</title>
        <authorList>
            <person name="Li C."/>
            <person name="Lai Q."/>
            <person name="Li G."/>
            <person name="Dong C."/>
            <person name="Wang J."/>
            <person name="Liao Y."/>
            <person name="Shao Z."/>
        </authorList>
    </citation>
    <scope>NUCLEOTIDE SEQUENCE [LARGE SCALE GENOMIC DNA]</scope>
    <source>
        <strain evidence="1 2">MHS-2</strain>
    </source>
</reference>
<dbReference type="SUPFAM" id="SSF52091">
    <property type="entry name" value="SpoIIaa-like"/>
    <property type="match status" value="1"/>
</dbReference>
<dbReference type="STRING" id="1280950.HJO_00235"/>
<dbReference type="Gene3D" id="3.40.50.10600">
    <property type="entry name" value="SpoIIaa-like domains"/>
    <property type="match status" value="1"/>
</dbReference>
<name>A0A059FT11_9PROT</name>
<dbReference type="Proteomes" id="UP000025171">
    <property type="component" value="Unassembled WGS sequence"/>
</dbReference>
<dbReference type="InterPro" id="IPR021866">
    <property type="entry name" value="SpoIIAA-like"/>
</dbReference>
<evidence type="ECO:0000313" key="1">
    <source>
        <dbReference type="EMBL" id="KCZ93757.1"/>
    </source>
</evidence>
<dbReference type="EMBL" id="ARYK01000001">
    <property type="protein sequence ID" value="KCZ93757.1"/>
    <property type="molecule type" value="Genomic_DNA"/>
</dbReference>
<dbReference type="Pfam" id="PF11964">
    <property type="entry name" value="SpoIIAA-like"/>
    <property type="match status" value="1"/>
</dbReference>
<dbReference type="InterPro" id="IPR036513">
    <property type="entry name" value="STAS_dom_sf"/>
</dbReference>
<dbReference type="PATRIC" id="fig|1280950.3.peg.48"/>
<dbReference type="InterPro" id="IPR038396">
    <property type="entry name" value="SpoIIAA-like_sf"/>
</dbReference>
<comment type="caution">
    <text evidence="1">The sequence shown here is derived from an EMBL/GenBank/DDBJ whole genome shotgun (WGS) entry which is preliminary data.</text>
</comment>
<dbReference type="AlphaFoldDB" id="A0A059FT11"/>